<accession>A0AAN9RDI0</accession>
<dbReference type="Proteomes" id="UP001367508">
    <property type="component" value="Unassembled WGS sequence"/>
</dbReference>
<dbReference type="EMBL" id="JAYMYQ010000001">
    <property type="protein sequence ID" value="KAK7362628.1"/>
    <property type="molecule type" value="Genomic_DNA"/>
</dbReference>
<sequence length="72" mass="8342">MIVIIFCWQSCHYNPIGCSKEQKRLESTSTIVGNSFCVGAGQPFILYRWHERDRTIHKDNMELVARRGLGKD</sequence>
<keyword evidence="2" id="KW-1185">Reference proteome</keyword>
<evidence type="ECO:0000313" key="2">
    <source>
        <dbReference type="Proteomes" id="UP001367508"/>
    </source>
</evidence>
<proteinExistence type="predicted"/>
<gene>
    <name evidence="1" type="ORF">VNO77_04746</name>
</gene>
<reference evidence="1 2" key="1">
    <citation type="submission" date="2024-01" db="EMBL/GenBank/DDBJ databases">
        <title>The genomes of 5 underutilized Papilionoideae crops provide insights into root nodulation and disease resistanc.</title>
        <authorList>
            <person name="Jiang F."/>
        </authorList>
    </citation>
    <scope>NUCLEOTIDE SEQUENCE [LARGE SCALE GENOMIC DNA]</scope>
    <source>
        <strain evidence="1">LVBAO_FW01</strain>
        <tissue evidence="1">Leaves</tissue>
    </source>
</reference>
<organism evidence="1 2">
    <name type="scientific">Canavalia gladiata</name>
    <name type="common">Sword bean</name>
    <name type="synonym">Dolichos gladiatus</name>
    <dbReference type="NCBI Taxonomy" id="3824"/>
    <lineage>
        <taxon>Eukaryota</taxon>
        <taxon>Viridiplantae</taxon>
        <taxon>Streptophyta</taxon>
        <taxon>Embryophyta</taxon>
        <taxon>Tracheophyta</taxon>
        <taxon>Spermatophyta</taxon>
        <taxon>Magnoliopsida</taxon>
        <taxon>eudicotyledons</taxon>
        <taxon>Gunneridae</taxon>
        <taxon>Pentapetalae</taxon>
        <taxon>rosids</taxon>
        <taxon>fabids</taxon>
        <taxon>Fabales</taxon>
        <taxon>Fabaceae</taxon>
        <taxon>Papilionoideae</taxon>
        <taxon>50 kb inversion clade</taxon>
        <taxon>NPAAA clade</taxon>
        <taxon>indigoferoid/millettioid clade</taxon>
        <taxon>Phaseoleae</taxon>
        <taxon>Canavalia</taxon>
    </lineage>
</organism>
<evidence type="ECO:0000313" key="1">
    <source>
        <dbReference type="EMBL" id="KAK7362628.1"/>
    </source>
</evidence>
<dbReference type="AlphaFoldDB" id="A0AAN9RDI0"/>
<name>A0AAN9RDI0_CANGL</name>
<comment type="caution">
    <text evidence="1">The sequence shown here is derived from an EMBL/GenBank/DDBJ whole genome shotgun (WGS) entry which is preliminary data.</text>
</comment>
<protein>
    <submittedName>
        <fullName evidence="1">Uncharacterized protein</fullName>
    </submittedName>
</protein>